<dbReference type="Gene3D" id="2.40.30.30">
    <property type="entry name" value="Riboflavin kinase-like"/>
    <property type="match status" value="1"/>
</dbReference>
<dbReference type="InterPro" id="IPR023465">
    <property type="entry name" value="Riboflavin_kinase_dom_sf"/>
</dbReference>
<dbReference type="InterPro" id="IPR002606">
    <property type="entry name" value="Riboflavin_kinase_bac"/>
</dbReference>
<evidence type="ECO:0000256" key="8">
    <source>
        <dbReference type="ARBA" id="ARBA00022643"/>
    </source>
</evidence>
<dbReference type="EC" id="2.7.1.26" evidence="4"/>
<dbReference type="FunFam" id="3.40.50.620:FF:000021">
    <property type="entry name" value="Riboflavin biosynthesis protein"/>
    <property type="match status" value="1"/>
</dbReference>
<evidence type="ECO:0000256" key="15">
    <source>
        <dbReference type="ARBA" id="ARBA00023268"/>
    </source>
</evidence>
<dbReference type="Pfam" id="PF06574">
    <property type="entry name" value="FAD_syn"/>
    <property type="match status" value="1"/>
</dbReference>
<dbReference type="UniPathway" id="UPA00276">
    <property type="reaction ID" value="UER00406"/>
</dbReference>
<dbReference type="CDD" id="cd02064">
    <property type="entry name" value="FAD_synthetase_N"/>
    <property type="match status" value="1"/>
</dbReference>
<dbReference type="GO" id="GO:0006747">
    <property type="term" value="P:FAD biosynthetic process"/>
    <property type="evidence" value="ECO:0007669"/>
    <property type="project" value="UniProtKB-UniPathway"/>
</dbReference>
<keyword evidence="13" id="KW-0274">FAD</keyword>
<evidence type="ECO:0000256" key="2">
    <source>
        <dbReference type="ARBA" id="ARBA00005201"/>
    </source>
</evidence>
<dbReference type="PANTHER" id="PTHR22749:SF6">
    <property type="entry name" value="RIBOFLAVIN KINASE"/>
    <property type="match status" value="1"/>
</dbReference>
<evidence type="ECO:0000256" key="5">
    <source>
        <dbReference type="ARBA" id="ARBA00012393"/>
    </source>
</evidence>
<dbReference type="FunFam" id="2.40.30.30:FF:000003">
    <property type="entry name" value="Riboflavin biosynthesis protein"/>
    <property type="match status" value="1"/>
</dbReference>
<evidence type="ECO:0000256" key="6">
    <source>
        <dbReference type="ARBA" id="ARBA00018483"/>
    </source>
</evidence>
<dbReference type="GO" id="GO:0008531">
    <property type="term" value="F:riboflavin kinase activity"/>
    <property type="evidence" value="ECO:0007669"/>
    <property type="project" value="UniProtKB-EC"/>
</dbReference>
<evidence type="ECO:0000256" key="11">
    <source>
        <dbReference type="ARBA" id="ARBA00022741"/>
    </source>
</evidence>
<dbReference type="GO" id="GO:0009398">
    <property type="term" value="P:FMN biosynthetic process"/>
    <property type="evidence" value="ECO:0007669"/>
    <property type="project" value="UniProtKB-UniPathway"/>
</dbReference>
<dbReference type="Gene3D" id="3.40.50.620">
    <property type="entry name" value="HUPs"/>
    <property type="match status" value="1"/>
</dbReference>
<dbReference type="InterPro" id="IPR015865">
    <property type="entry name" value="Riboflavin_kinase_bac/euk"/>
</dbReference>
<comment type="pathway">
    <text evidence="2">Cofactor biosynthesis; FMN biosynthesis; FMN from riboflavin (ATP route): step 1/1.</text>
</comment>
<keyword evidence="12 17" id="KW-0418">Kinase</keyword>
<dbReference type="NCBIfam" id="TIGR00083">
    <property type="entry name" value="ribF"/>
    <property type="match status" value="1"/>
</dbReference>
<keyword evidence="15" id="KW-0511">Multifunctional enzyme</keyword>
<dbReference type="InterPro" id="IPR014729">
    <property type="entry name" value="Rossmann-like_a/b/a_fold"/>
</dbReference>
<name>A0A3B1CBU5_9ZZZZ</name>
<dbReference type="PIRSF" id="PIRSF004491">
    <property type="entry name" value="FAD_Synth"/>
    <property type="match status" value="1"/>
</dbReference>
<dbReference type="NCBIfam" id="NF004162">
    <property type="entry name" value="PRK05627.1-5"/>
    <property type="match status" value="1"/>
</dbReference>
<evidence type="ECO:0000256" key="4">
    <source>
        <dbReference type="ARBA" id="ARBA00012105"/>
    </source>
</evidence>
<keyword evidence="8" id="KW-0288">FMN</keyword>
<evidence type="ECO:0000256" key="14">
    <source>
        <dbReference type="ARBA" id="ARBA00022840"/>
    </source>
</evidence>
<dbReference type="AlphaFoldDB" id="A0A3B1CBU5"/>
<dbReference type="PANTHER" id="PTHR22749">
    <property type="entry name" value="RIBOFLAVIN KINASE/FMN ADENYLYLTRANSFERASE"/>
    <property type="match status" value="1"/>
</dbReference>
<sequence length="319" mass="35701">MQIIRGLRNLSEKPPGAVVTIGNFDGVHLGHQAIFERVIERAGQIGGKSVVYTFDPHPLKILSPEQSVNLLCAFKKKMELIAAYGIDMTVCADFTRDFARMHPRDFAVKLMNGLGMDTVVVGHDYSFGHGKAGTIDYLKKMGRELGFKVEVIDAVEVDKERVSSSAIRELIDRGDIKKGNRFLNRCYSIAGKVVSGYKRGRAIGFPTANLDTPYEVIPAVGVYAVFVSVKGQAVLDGVVNIGYNPTFDRDDFIVEVHLLDYDNDIYGQETEIYFIERLRDERNFDNVEQLQAQIKEDIQNARGMLGKTRQGKNCVDPRF</sequence>
<organism evidence="17">
    <name type="scientific">hydrothermal vent metagenome</name>
    <dbReference type="NCBI Taxonomy" id="652676"/>
    <lineage>
        <taxon>unclassified sequences</taxon>
        <taxon>metagenomes</taxon>
        <taxon>ecological metagenomes</taxon>
    </lineage>
</organism>
<keyword evidence="11" id="KW-0547">Nucleotide-binding</keyword>
<dbReference type="GO" id="GO:0003919">
    <property type="term" value="F:FMN adenylyltransferase activity"/>
    <property type="evidence" value="ECO:0007669"/>
    <property type="project" value="UniProtKB-EC"/>
</dbReference>
<reference evidence="17" key="1">
    <citation type="submission" date="2018-06" db="EMBL/GenBank/DDBJ databases">
        <authorList>
            <person name="Zhirakovskaya E."/>
        </authorList>
    </citation>
    <scope>NUCLEOTIDE SEQUENCE</scope>
</reference>
<gene>
    <name evidence="17" type="ORF">MNBD_NITROSPINAE04-2700</name>
</gene>
<evidence type="ECO:0000256" key="3">
    <source>
        <dbReference type="ARBA" id="ARBA00010214"/>
    </source>
</evidence>
<accession>A0A3B1CBU5</accession>
<dbReference type="SMART" id="SM00904">
    <property type="entry name" value="Flavokinase"/>
    <property type="match status" value="1"/>
</dbReference>
<keyword evidence="14" id="KW-0067">ATP-binding</keyword>
<comment type="pathway">
    <text evidence="1">Cofactor biosynthesis; FAD biosynthesis; FAD from FMN: step 1/1.</text>
</comment>
<proteinExistence type="inferred from homology"/>
<protein>
    <recommendedName>
        <fullName evidence="6">Bifunctional riboflavin kinase/FMN adenylyltransferase</fullName>
        <ecNumber evidence="4">2.7.1.26</ecNumber>
        <ecNumber evidence="5">2.7.7.2</ecNumber>
    </recommendedName>
</protein>
<dbReference type="SUPFAM" id="SSF52374">
    <property type="entry name" value="Nucleotidylyl transferase"/>
    <property type="match status" value="1"/>
</dbReference>
<dbReference type="SUPFAM" id="SSF82114">
    <property type="entry name" value="Riboflavin kinase-like"/>
    <property type="match status" value="1"/>
</dbReference>
<dbReference type="InterPro" id="IPR015864">
    <property type="entry name" value="FAD_synthase"/>
</dbReference>
<dbReference type="GO" id="GO:0005524">
    <property type="term" value="F:ATP binding"/>
    <property type="evidence" value="ECO:0007669"/>
    <property type="project" value="UniProtKB-KW"/>
</dbReference>
<comment type="similarity">
    <text evidence="3">Belongs to the RibF family.</text>
</comment>
<dbReference type="InterPro" id="IPR023468">
    <property type="entry name" value="Riboflavin_kinase"/>
</dbReference>
<keyword evidence="9 17" id="KW-0808">Transferase</keyword>
<evidence type="ECO:0000256" key="13">
    <source>
        <dbReference type="ARBA" id="ARBA00022827"/>
    </source>
</evidence>
<evidence type="ECO:0000256" key="10">
    <source>
        <dbReference type="ARBA" id="ARBA00022695"/>
    </source>
</evidence>
<dbReference type="NCBIfam" id="NF004160">
    <property type="entry name" value="PRK05627.1-3"/>
    <property type="match status" value="1"/>
</dbReference>
<dbReference type="UniPathway" id="UPA00277">
    <property type="reaction ID" value="UER00407"/>
</dbReference>
<feature type="domain" description="Riboflavin kinase" evidence="16">
    <location>
        <begin position="182"/>
        <end position="306"/>
    </location>
</feature>
<evidence type="ECO:0000256" key="12">
    <source>
        <dbReference type="ARBA" id="ARBA00022777"/>
    </source>
</evidence>
<dbReference type="Pfam" id="PF01687">
    <property type="entry name" value="Flavokinase"/>
    <property type="match status" value="1"/>
</dbReference>
<evidence type="ECO:0000256" key="9">
    <source>
        <dbReference type="ARBA" id="ARBA00022679"/>
    </source>
</evidence>
<dbReference type="GO" id="GO:0009231">
    <property type="term" value="P:riboflavin biosynthetic process"/>
    <property type="evidence" value="ECO:0007669"/>
    <property type="project" value="InterPro"/>
</dbReference>
<evidence type="ECO:0000256" key="7">
    <source>
        <dbReference type="ARBA" id="ARBA00022630"/>
    </source>
</evidence>
<evidence type="ECO:0000259" key="16">
    <source>
        <dbReference type="SMART" id="SM00904"/>
    </source>
</evidence>
<evidence type="ECO:0000313" key="17">
    <source>
        <dbReference type="EMBL" id="VAX20250.1"/>
    </source>
</evidence>
<dbReference type="EMBL" id="UOGA01000172">
    <property type="protein sequence ID" value="VAX20250.1"/>
    <property type="molecule type" value="Genomic_DNA"/>
</dbReference>
<dbReference type="EC" id="2.7.7.2" evidence="5"/>
<evidence type="ECO:0000256" key="1">
    <source>
        <dbReference type="ARBA" id="ARBA00004726"/>
    </source>
</evidence>
<keyword evidence="7" id="KW-0285">Flavoprotein</keyword>
<keyword evidence="10 17" id="KW-0548">Nucleotidyltransferase</keyword>